<dbReference type="SUPFAM" id="SSF54909">
    <property type="entry name" value="Dimeric alpha+beta barrel"/>
    <property type="match status" value="1"/>
</dbReference>
<evidence type="ECO:0000259" key="2">
    <source>
        <dbReference type="Pfam" id="PF03795"/>
    </source>
</evidence>
<comment type="similarity">
    <text evidence="1">Belongs to the YciI family.</text>
</comment>
<accession>A0ABW0BEU8</accession>
<feature type="domain" description="YCII-related" evidence="2">
    <location>
        <begin position="1"/>
        <end position="112"/>
    </location>
</feature>
<dbReference type="EMBL" id="JBHSKD010000004">
    <property type="protein sequence ID" value="MFC5175801.1"/>
    <property type="molecule type" value="Genomic_DNA"/>
</dbReference>
<evidence type="ECO:0000313" key="3">
    <source>
        <dbReference type="EMBL" id="MFC5175801.1"/>
    </source>
</evidence>
<dbReference type="Gene3D" id="3.30.70.1060">
    <property type="entry name" value="Dimeric alpha+beta barrel"/>
    <property type="match status" value="1"/>
</dbReference>
<dbReference type="Proteomes" id="UP001596087">
    <property type="component" value="Unassembled WGS sequence"/>
</dbReference>
<dbReference type="InterPro" id="IPR011008">
    <property type="entry name" value="Dimeric_a/b-barrel"/>
</dbReference>
<dbReference type="Pfam" id="PF03795">
    <property type="entry name" value="YCII"/>
    <property type="match status" value="1"/>
</dbReference>
<dbReference type="PANTHER" id="PTHR35174">
    <property type="entry name" value="BLL7171 PROTEIN-RELATED"/>
    <property type="match status" value="1"/>
</dbReference>
<organism evidence="3 4">
    <name type="scientific">Nocardioides taihuensis</name>
    <dbReference type="NCBI Taxonomy" id="1835606"/>
    <lineage>
        <taxon>Bacteria</taxon>
        <taxon>Bacillati</taxon>
        <taxon>Actinomycetota</taxon>
        <taxon>Actinomycetes</taxon>
        <taxon>Propionibacteriales</taxon>
        <taxon>Nocardioidaceae</taxon>
        <taxon>Nocardioides</taxon>
    </lineage>
</organism>
<gene>
    <name evidence="3" type="ORF">ACFPGP_03895</name>
</gene>
<dbReference type="PANTHER" id="PTHR35174:SF3">
    <property type="entry name" value="BLL7171 PROTEIN"/>
    <property type="match status" value="1"/>
</dbReference>
<dbReference type="InterPro" id="IPR005545">
    <property type="entry name" value="YCII"/>
</dbReference>
<evidence type="ECO:0000256" key="1">
    <source>
        <dbReference type="ARBA" id="ARBA00007689"/>
    </source>
</evidence>
<reference evidence="4" key="1">
    <citation type="journal article" date="2019" name="Int. J. Syst. Evol. Microbiol.">
        <title>The Global Catalogue of Microorganisms (GCM) 10K type strain sequencing project: providing services to taxonomists for standard genome sequencing and annotation.</title>
        <authorList>
            <consortium name="The Broad Institute Genomics Platform"/>
            <consortium name="The Broad Institute Genome Sequencing Center for Infectious Disease"/>
            <person name="Wu L."/>
            <person name="Ma J."/>
        </authorList>
    </citation>
    <scope>NUCLEOTIDE SEQUENCE [LARGE SCALE GENOMIC DNA]</scope>
    <source>
        <strain evidence="4">DFY41</strain>
    </source>
</reference>
<comment type="caution">
    <text evidence="3">The sequence shown here is derived from an EMBL/GenBank/DDBJ whole genome shotgun (WGS) entry which is preliminary data.</text>
</comment>
<sequence>MRYLLLLSEEDPGFWSRADEAERAALMDAHVAFDAAVRERGHLVAGEALADAASTHTLRTVGGHRVLTEGPYAESVEQLGSFYLVDADDLATVEQLVRVLPDHYAIEVRPVVRVGGYDYGERG</sequence>
<protein>
    <submittedName>
        <fullName evidence="3">YciI family protein</fullName>
    </submittedName>
</protein>
<dbReference type="RefSeq" id="WP_378588081.1">
    <property type="nucleotide sequence ID" value="NZ_JBHSKD010000004.1"/>
</dbReference>
<keyword evidence="4" id="KW-1185">Reference proteome</keyword>
<proteinExistence type="inferred from homology"/>
<evidence type="ECO:0000313" key="4">
    <source>
        <dbReference type="Proteomes" id="UP001596087"/>
    </source>
</evidence>
<name>A0ABW0BEU8_9ACTN</name>